<sequence>MGESTTTKTSTTSSGPSYIDSLFLFVALYITTLFSTDAYTAAANSPYGIRRADRPVVNPSRQPRSGGFGGAGNGGGNGNGRGGGGVNGGPRIAGLTGGSMEMPLAPPGGCCG</sequence>
<evidence type="ECO:0000313" key="4">
    <source>
        <dbReference type="Proteomes" id="UP000800041"/>
    </source>
</evidence>
<gene>
    <name evidence="3" type="ORF">K402DRAFT_465751</name>
</gene>
<keyword evidence="2" id="KW-1133">Transmembrane helix</keyword>
<evidence type="ECO:0000256" key="2">
    <source>
        <dbReference type="SAM" id="Phobius"/>
    </source>
</evidence>
<dbReference type="AlphaFoldDB" id="A0A6G1GSG8"/>
<keyword evidence="2" id="KW-0812">Transmembrane</keyword>
<proteinExistence type="predicted"/>
<feature type="transmembrane region" description="Helical" evidence="2">
    <location>
        <begin position="22"/>
        <end position="42"/>
    </location>
</feature>
<accession>A0A6G1GSG8</accession>
<evidence type="ECO:0000256" key="1">
    <source>
        <dbReference type="SAM" id="MobiDB-lite"/>
    </source>
</evidence>
<feature type="region of interest" description="Disordered" evidence="1">
    <location>
        <begin position="51"/>
        <end position="112"/>
    </location>
</feature>
<feature type="compositionally biased region" description="Gly residues" evidence="1">
    <location>
        <begin position="66"/>
        <end position="88"/>
    </location>
</feature>
<reference evidence="3" key="1">
    <citation type="journal article" date="2020" name="Stud. Mycol.">
        <title>101 Dothideomycetes genomes: a test case for predicting lifestyles and emergence of pathogens.</title>
        <authorList>
            <person name="Haridas S."/>
            <person name="Albert R."/>
            <person name="Binder M."/>
            <person name="Bloem J."/>
            <person name="Labutti K."/>
            <person name="Salamov A."/>
            <person name="Andreopoulos B."/>
            <person name="Baker S."/>
            <person name="Barry K."/>
            <person name="Bills G."/>
            <person name="Bluhm B."/>
            <person name="Cannon C."/>
            <person name="Castanera R."/>
            <person name="Culley D."/>
            <person name="Daum C."/>
            <person name="Ezra D."/>
            <person name="Gonzalez J."/>
            <person name="Henrissat B."/>
            <person name="Kuo A."/>
            <person name="Liang C."/>
            <person name="Lipzen A."/>
            <person name="Lutzoni F."/>
            <person name="Magnuson J."/>
            <person name="Mondo S."/>
            <person name="Nolan M."/>
            <person name="Ohm R."/>
            <person name="Pangilinan J."/>
            <person name="Park H.-J."/>
            <person name="Ramirez L."/>
            <person name="Alfaro M."/>
            <person name="Sun H."/>
            <person name="Tritt A."/>
            <person name="Yoshinaga Y."/>
            <person name="Zwiers L.-H."/>
            <person name="Turgeon B."/>
            <person name="Goodwin S."/>
            <person name="Spatafora J."/>
            <person name="Crous P."/>
            <person name="Grigoriev I."/>
        </authorList>
    </citation>
    <scope>NUCLEOTIDE SEQUENCE</scope>
    <source>
        <strain evidence="3">CBS 113979</strain>
    </source>
</reference>
<keyword evidence="4" id="KW-1185">Reference proteome</keyword>
<dbReference type="Proteomes" id="UP000800041">
    <property type="component" value="Unassembled WGS sequence"/>
</dbReference>
<organism evidence="3 4">
    <name type="scientific">Aulographum hederae CBS 113979</name>
    <dbReference type="NCBI Taxonomy" id="1176131"/>
    <lineage>
        <taxon>Eukaryota</taxon>
        <taxon>Fungi</taxon>
        <taxon>Dikarya</taxon>
        <taxon>Ascomycota</taxon>
        <taxon>Pezizomycotina</taxon>
        <taxon>Dothideomycetes</taxon>
        <taxon>Pleosporomycetidae</taxon>
        <taxon>Aulographales</taxon>
        <taxon>Aulographaceae</taxon>
    </lineage>
</organism>
<keyword evidence="2" id="KW-0472">Membrane</keyword>
<dbReference type="OrthoDB" id="2121326at2759"/>
<protein>
    <submittedName>
        <fullName evidence="3">Uncharacterized protein</fullName>
    </submittedName>
</protein>
<dbReference type="EMBL" id="ML977172">
    <property type="protein sequence ID" value="KAF1983891.1"/>
    <property type="molecule type" value="Genomic_DNA"/>
</dbReference>
<evidence type="ECO:0000313" key="3">
    <source>
        <dbReference type="EMBL" id="KAF1983891.1"/>
    </source>
</evidence>
<name>A0A6G1GSG8_9PEZI</name>